<dbReference type="Pfam" id="PF05954">
    <property type="entry name" value="Phage_GPD"/>
    <property type="match status" value="1"/>
</dbReference>
<protein>
    <submittedName>
        <fullName evidence="1">Contractile injection system protein, VgrG/Pvc8 family</fullName>
    </submittedName>
</protein>
<accession>A0ABW0S2M4</accession>
<dbReference type="EMBL" id="JBHSMZ010000015">
    <property type="protein sequence ID" value="MFC5550551.1"/>
    <property type="molecule type" value="Genomic_DNA"/>
</dbReference>
<sequence>MIGSQAIAAGAALSAFSLDAQHDRLMRLDFPRNDGPDRILLPNRLKAHEEVSRCFRFEVELLSDNVEIPLKAIMARMVTISLVREDGSLRYFNGYVTELLALGTRWLKIRLAAIRWICSGCQI</sequence>
<evidence type="ECO:0000313" key="2">
    <source>
        <dbReference type="Proteomes" id="UP001596086"/>
    </source>
</evidence>
<evidence type="ECO:0000313" key="1">
    <source>
        <dbReference type="EMBL" id="MFC5550551.1"/>
    </source>
</evidence>
<gene>
    <name evidence="1" type="ORF">ACFPO9_18705</name>
</gene>
<dbReference type="SUPFAM" id="SSF69279">
    <property type="entry name" value="Phage tail proteins"/>
    <property type="match status" value="1"/>
</dbReference>
<dbReference type="Proteomes" id="UP001596086">
    <property type="component" value="Unassembled WGS sequence"/>
</dbReference>
<organism evidence="1 2">
    <name type="scientific">Massilia aerilata</name>
    <dbReference type="NCBI Taxonomy" id="453817"/>
    <lineage>
        <taxon>Bacteria</taxon>
        <taxon>Pseudomonadati</taxon>
        <taxon>Pseudomonadota</taxon>
        <taxon>Betaproteobacteria</taxon>
        <taxon>Burkholderiales</taxon>
        <taxon>Oxalobacteraceae</taxon>
        <taxon>Telluria group</taxon>
        <taxon>Massilia</taxon>
    </lineage>
</organism>
<name>A0ABW0S2M4_9BURK</name>
<reference evidence="2" key="1">
    <citation type="journal article" date="2019" name="Int. J. Syst. Evol. Microbiol.">
        <title>The Global Catalogue of Microorganisms (GCM) 10K type strain sequencing project: providing services to taxonomists for standard genome sequencing and annotation.</title>
        <authorList>
            <consortium name="The Broad Institute Genomics Platform"/>
            <consortium name="The Broad Institute Genome Sequencing Center for Infectious Disease"/>
            <person name="Wu L."/>
            <person name="Ma J."/>
        </authorList>
    </citation>
    <scope>NUCLEOTIDE SEQUENCE [LARGE SCALE GENOMIC DNA]</scope>
    <source>
        <strain evidence="2">CGMCC 4.5798</strain>
    </source>
</reference>
<dbReference type="RefSeq" id="WP_379773301.1">
    <property type="nucleotide sequence ID" value="NZ_JBHSMZ010000015.1"/>
</dbReference>
<comment type="caution">
    <text evidence="1">The sequence shown here is derived from an EMBL/GenBank/DDBJ whole genome shotgun (WGS) entry which is preliminary data.</text>
</comment>
<proteinExistence type="predicted"/>
<dbReference type="Gene3D" id="2.30.110.50">
    <property type="match status" value="1"/>
</dbReference>
<keyword evidence="2" id="KW-1185">Reference proteome</keyword>